<evidence type="ECO:0000256" key="8">
    <source>
        <dbReference type="ARBA" id="ARBA00023136"/>
    </source>
</evidence>
<keyword evidence="2 9" id="KW-1003">Cell membrane</keyword>
<evidence type="ECO:0000256" key="9">
    <source>
        <dbReference type="HAMAP-Rule" id="MF_00275"/>
    </source>
</evidence>
<dbReference type="PIRSF" id="PIRSF001294">
    <property type="entry name" value="K_ATPaseA"/>
    <property type="match status" value="1"/>
</dbReference>
<dbReference type="AlphaFoldDB" id="A0A6N7QD00"/>
<proteinExistence type="inferred from homology"/>
<name>A0A6N7QD00_9XANT</name>
<feature type="transmembrane region" description="Helical" evidence="9">
    <location>
        <begin position="427"/>
        <end position="449"/>
    </location>
</feature>
<feature type="transmembrane region" description="Helical" evidence="9">
    <location>
        <begin position="270"/>
        <end position="290"/>
    </location>
</feature>
<dbReference type="GO" id="GO:0030955">
    <property type="term" value="F:potassium ion binding"/>
    <property type="evidence" value="ECO:0007669"/>
    <property type="project" value="UniProtKB-UniRule"/>
</dbReference>
<evidence type="ECO:0000256" key="4">
    <source>
        <dbReference type="ARBA" id="ARBA00022692"/>
    </source>
</evidence>
<keyword evidence="5 9" id="KW-0630">Potassium</keyword>
<reference evidence="11" key="2">
    <citation type="journal article" date="2020" name="Plant Dis.">
        <title>A Grain Rot of Rice in Iran Caused by a Xanthomonas Strain Closely Related to X. sacchari.</title>
        <authorList>
            <person name="Mirghasempour S.A."/>
            <person name="Huang S."/>
            <person name="Studholme D.J."/>
            <person name="Brady C.L."/>
        </authorList>
    </citation>
    <scope>NUCLEOTIDE SEQUENCE</scope>
    <source>
        <strain evidence="11">SAM114</strain>
    </source>
</reference>
<feature type="transmembrane region" description="Helical" evidence="9">
    <location>
        <begin position="64"/>
        <end position="86"/>
    </location>
</feature>
<comment type="similarity">
    <text evidence="9">Belongs to the KdpA family.</text>
</comment>
<keyword evidence="4 9" id="KW-0812">Transmembrane</keyword>
<dbReference type="Proteomes" id="UP000437931">
    <property type="component" value="Unassembled WGS sequence"/>
</dbReference>
<comment type="subunit">
    <text evidence="9">The system is composed of three essential subunits: KdpA, KdpB and KdpC.</text>
</comment>
<dbReference type="GO" id="GO:0005886">
    <property type="term" value="C:plasma membrane"/>
    <property type="evidence" value="ECO:0007669"/>
    <property type="project" value="UniProtKB-SubCell"/>
</dbReference>
<keyword evidence="8 9" id="KW-0472">Membrane</keyword>
<dbReference type="NCBIfam" id="TIGR00680">
    <property type="entry name" value="kdpA"/>
    <property type="match status" value="1"/>
</dbReference>
<dbReference type="RefSeq" id="WP_017915545.1">
    <property type="nucleotide sequence ID" value="NZ_CP132342.1"/>
</dbReference>
<keyword evidence="1 9" id="KW-0813">Transport</keyword>
<feature type="transmembrane region" description="Helical" evidence="9">
    <location>
        <begin position="193"/>
        <end position="210"/>
    </location>
</feature>
<gene>
    <name evidence="9 10" type="primary">kdpA</name>
    <name evidence="10" type="ORF">GIY21_11585</name>
    <name evidence="11" type="ORF">GIY22_10860</name>
</gene>
<reference evidence="12 13" key="1">
    <citation type="submission" date="2019-11" db="EMBL/GenBank/DDBJ databases">
        <title>First report of rice panicle blight caused by Xanthomonas sp. in Iran.</title>
        <authorList>
            <person name="Mirghasempour S.A."/>
            <person name="Huang S."/>
            <person name="Brady C.L."/>
            <person name="Studholme D.J."/>
        </authorList>
    </citation>
    <scope>NUCLEOTIDE SEQUENCE [LARGE SCALE GENOMIC DNA]</scope>
    <source>
        <strain evidence="10 13">ASD011</strain>
        <strain evidence="12">SAM114</strain>
    </source>
</reference>
<dbReference type="Proteomes" id="UP000439314">
    <property type="component" value="Unassembled WGS sequence"/>
</dbReference>
<comment type="caution">
    <text evidence="10">The sequence shown here is derived from an EMBL/GenBank/DDBJ whole genome shotgun (WGS) entry which is preliminary data.</text>
</comment>
<evidence type="ECO:0000256" key="5">
    <source>
        <dbReference type="ARBA" id="ARBA00022958"/>
    </source>
</evidence>
<keyword evidence="6 9" id="KW-1133">Transmembrane helix</keyword>
<organism evidence="10 13">
    <name type="scientific">Xanthomonas sontii</name>
    <dbReference type="NCBI Taxonomy" id="2650745"/>
    <lineage>
        <taxon>Bacteria</taxon>
        <taxon>Pseudomonadati</taxon>
        <taxon>Pseudomonadota</taxon>
        <taxon>Gammaproteobacteria</taxon>
        <taxon>Lysobacterales</taxon>
        <taxon>Lysobacteraceae</taxon>
        <taxon>Xanthomonas</taxon>
    </lineage>
</organism>
<keyword evidence="3 9" id="KW-0633">Potassium transport</keyword>
<keyword evidence="7 9" id="KW-0406">Ion transport</keyword>
<comment type="subcellular location">
    <subcellularLocation>
        <location evidence="9">Cell membrane</location>
        <topology evidence="9">Multi-pass membrane protein</topology>
    </subcellularLocation>
</comment>
<evidence type="ECO:0000313" key="11">
    <source>
        <dbReference type="EMBL" id="MRH75125.1"/>
    </source>
</evidence>
<feature type="transmembrane region" description="Helical" evidence="9">
    <location>
        <begin position="491"/>
        <end position="516"/>
    </location>
</feature>
<dbReference type="EMBL" id="WJPN01000008">
    <property type="protein sequence ID" value="MRH00931.1"/>
    <property type="molecule type" value="Genomic_DNA"/>
</dbReference>
<keyword evidence="12" id="KW-1185">Reference proteome</keyword>
<dbReference type="GO" id="GO:0008556">
    <property type="term" value="F:P-type potassium transmembrane transporter activity"/>
    <property type="evidence" value="ECO:0007669"/>
    <property type="project" value="InterPro"/>
</dbReference>
<dbReference type="InterPro" id="IPR004623">
    <property type="entry name" value="KdpA"/>
</dbReference>
<dbReference type="PANTHER" id="PTHR30607">
    <property type="entry name" value="POTASSIUM-TRANSPORTING ATPASE A CHAIN"/>
    <property type="match status" value="1"/>
</dbReference>
<evidence type="ECO:0000313" key="13">
    <source>
        <dbReference type="Proteomes" id="UP000439314"/>
    </source>
</evidence>
<feature type="transmembrane region" description="Helical" evidence="9">
    <location>
        <begin position="6"/>
        <end position="23"/>
    </location>
</feature>
<evidence type="ECO:0000313" key="12">
    <source>
        <dbReference type="Proteomes" id="UP000437931"/>
    </source>
</evidence>
<protein>
    <recommendedName>
        <fullName evidence="9">Potassium-transporting ATPase potassium-binding subunit</fullName>
    </recommendedName>
    <alternativeName>
        <fullName evidence="9">ATP phosphohydrolase [potassium-transporting] A chain</fullName>
    </alternativeName>
    <alternativeName>
        <fullName evidence="9">Potassium-binding and translocating subunit A</fullName>
    </alternativeName>
    <alternativeName>
        <fullName evidence="9">Potassium-translocating ATPase A chain</fullName>
    </alternativeName>
</protein>
<feature type="transmembrane region" description="Helical" evidence="9">
    <location>
        <begin position="302"/>
        <end position="321"/>
    </location>
</feature>
<evidence type="ECO:0000256" key="3">
    <source>
        <dbReference type="ARBA" id="ARBA00022538"/>
    </source>
</evidence>
<evidence type="ECO:0000313" key="10">
    <source>
        <dbReference type="EMBL" id="MRH00931.1"/>
    </source>
</evidence>
<accession>A0A6N7QD00</accession>
<evidence type="ECO:0000256" key="6">
    <source>
        <dbReference type="ARBA" id="ARBA00022989"/>
    </source>
</evidence>
<feature type="transmembrane region" description="Helical" evidence="9">
    <location>
        <begin position="382"/>
        <end position="407"/>
    </location>
</feature>
<dbReference type="Pfam" id="PF03814">
    <property type="entry name" value="KdpA"/>
    <property type="match status" value="1"/>
</dbReference>
<evidence type="ECO:0000256" key="7">
    <source>
        <dbReference type="ARBA" id="ARBA00023065"/>
    </source>
</evidence>
<evidence type="ECO:0000256" key="2">
    <source>
        <dbReference type="ARBA" id="ARBA00022475"/>
    </source>
</evidence>
<dbReference type="EMBL" id="WJPM01000008">
    <property type="protein sequence ID" value="MRH75125.1"/>
    <property type="molecule type" value="Genomic_DNA"/>
</dbReference>
<feature type="transmembrane region" description="Helical" evidence="9">
    <location>
        <begin position="133"/>
        <end position="155"/>
    </location>
</feature>
<comment type="function">
    <text evidence="9">Part of the high-affinity ATP-driven potassium transport (or Kdp) system, which catalyzes the hydrolysis of ATP coupled with the electrogenic transport of potassium into the cytoplasm. This subunit binds the extracellular potassium ions and delivers the ions to the membrane domain of KdpB through an intramembrane tunnel.</text>
</comment>
<sequence>MIDTLLVYALALLLGWPLGLYLAKVMRGAPMRGDALFGWIERPLYRLLGTDPARGMHWRAYAGAFLASNLVLGVLVFVLFVTQAWLPFNPDAVPNMRWDVALHTMVSFLTNTNQQHYSGQAQLSYLSQAVGVVGLQFITPMMGLALVAATLRGLFGGRGQDAARKAAASGGETAQEVDLGNYWADVIRPTLRFLLPLCLLWTLLLTQQGVPSTLAAGPVATPLDASAGQQTQKIPLGPVAAMVAIKQLGTNGGGWYGPNSAMALENPTPFSNLLEMLGIVLIPVAVAFMVGPFTGRRKFTALVFGSMLVMSLASTAVSLWAEGHAPGSAALMEGKEVRFGVDASAAWSSLTTQTSNGSVNAMHDSLAPLTGGVAMVNMLINAIWGGIGCGLQQFLVYLLLSVFLAGLMTGRTPELFGRKIEAPEVRLLALLILLQPLVLLGFTAVTLALPASISATSNPGFHGISQVFYEYTSAFANNGSGFEGLGDGIPWWNLSCTVVLLLGRYPALIVPLIVAAQLARKRVAPETGGSLQVETPTFALTLIAVIAILTVLQFTPALVLGPIADHLTLAAH</sequence>
<dbReference type="PANTHER" id="PTHR30607:SF2">
    <property type="entry name" value="POTASSIUM-TRANSPORTING ATPASE POTASSIUM-BINDING SUBUNIT"/>
    <property type="match status" value="1"/>
</dbReference>
<dbReference type="HAMAP" id="MF_00275">
    <property type="entry name" value="KdpA"/>
    <property type="match status" value="1"/>
</dbReference>
<evidence type="ECO:0000256" key="1">
    <source>
        <dbReference type="ARBA" id="ARBA00022448"/>
    </source>
</evidence>
<feature type="transmembrane region" description="Helical" evidence="9">
    <location>
        <begin position="537"/>
        <end position="559"/>
    </location>
</feature>